<dbReference type="PANTHER" id="PTHR40112">
    <property type="entry name" value="H2HPP ISOMERASE"/>
    <property type="match status" value="1"/>
</dbReference>
<dbReference type="EMBL" id="CP029462">
    <property type="protein sequence ID" value="AXL21511.1"/>
    <property type="molecule type" value="Genomic_DNA"/>
</dbReference>
<dbReference type="Pfam" id="PF07883">
    <property type="entry name" value="Cupin_2"/>
    <property type="match status" value="1"/>
</dbReference>
<sequence>MELKLFDNWKDMPTIHLDLMDRKIFTGKNVMLVRNEVHPKMTMPAHSHPHEQLLYVESGACDVITDGQVQHLEAGGVAWFPSNAEHSVVNTEDVPLVVFDIFTPIREDFLK</sequence>
<evidence type="ECO:0000259" key="1">
    <source>
        <dbReference type="Pfam" id="PF07883"/>
    </source>
</evidence>
<evidence type="ECO:0000313" key="2">
    <source>
        <dbReference type="EMBL" id="AXL21511.1"/>
    </source>
</evidence>
<evidence type="ECO:0000313" key="3">
    <source>
        <dbReference type="Proteomes" id="UP000254337"/>
    </source>
</evidence>
<accession>A0A346B068</accession>
<dbReference type="Proteomes" id="UP000254337">
    <property type="component" value="Chromosome"/>
</dbReference>
<organism evidence="2 3">
    <name type="scientific">Megasphaera stantonii</name>
    <dbReference type="NCBI Taxonomy" id="2144175"/>
    <lineage>
        <taxon>Bacteria</taxon>
        <taxon>Bacillati</taxon>
        <taxon>Bacillota</taxon>
        <taxon>Negativicutes</taxon>
        <taxon>Veillonellales</taxon>
        <taxon>Veillonellaceae</taxon>
        <taxon>Megasphaera</taxon>
    </lineage>
</organism>
<dbReference type="KEGG" id="meg:DKB62_08005"/>
<dbReference type="OrthoDB" id="9811153at2"/>
<dbReference type="InterPro" id="IPR011051">
    <property type="entry name" value="RmlC_Cupin_sf"/>
</dbReference>
<dbReference type="CDD" id="cd02238">
    <property type="entry name" value="cupin_KdgF"/>
    <property type="match status" value="1"/>
</dbReference>
<keyword evidence="3" id="KW-1185">Reference proteome</keyword>
<dbReference type="AlphaFoldDB" id="A0A346B068"/>
<gene>
    <name evidence="2" type="ORF">DKB62_08005</name>
</gene>
<reference evidence="2 3" key="1">
    <citation type="submission" date="2018-05" db="EMBL/GenBank/DDBJ databases">
        <title>Complete genome sequence of Megasphaera sp. AJH120T, isolated from the ceca of a chicken.</title>
        <authorList>
            <person name="Maki J."/>
            <person name="Looft T."/>
        </authorList>
    </citation>
    <scope>NUCLEOTIDE SEQUENCE [LARGE SCALE GENOMIC DNA]</scope>
    <source>
        <strain evidence="2 3">AJH120</strain>
    </source>
</reference>
<dbReference type="RefSeq" id="WP_107195461.1">
    <property type="nucleotide sequence ID" value="NZ_CP029462.1"/>
</dbReference>
<name>A0A346B068_9FIRM</name>
<dbReference type="InterPro" id="IPR052535">
    <property type="entry name" value="Bacilysin_H2HPP_isomerase"/>
</dbReference>
<dbReference type="Gene3D" id="2.60.120.10">
    <property type="entry name" value="Jelly Rolls"/>
    <property type="match status" value="1"/>
</dbReference>
<protein>
    <submittedName>
        <fullName evidence="2">Cupin domain-containing protein</fullName>
    </submittedName>
</protein>
<dbReference type="InterPro" id="IPR013096">
    <property type="entry name" value="Cupin_2"/>
</dbReference>
<dbReference type="PANTHER" id="PTHR40112:SF1">
    <property type="entry name" value="H2HPP ISOMERASE"/>
    <property type="match status" value="1"/>
</dbReference>
<dbReference type="SUPFAM" id="SSF51182">
    <property type="entry name" value="RmlC-like cupins"/>
    <property type="match status" value="1"/>
</dbReference>
<dbReference type="InterPro" id="IPR014710">
    <property type="entry name" value="RmlC-like_jellyroll"/>
</dbReference>
<proteinExistence type="predicted"/>
<feature type="domain" description="Cupin type-2" evidence="1">
    <location>
        <begin position="36"/>
        <end position="102"/>
    </location>
</feature>